<organism evidence="2 3">
    <name type="scientific">Kistimonas scapharcae</name>
    <dbReference type="NCBI Taxonomy" id="1036133"/>
    <lineage>
        <taxon>Bacteria</taxon>
        <taxon>Pseudomonadati</taxon>
        <taxon>Pseudomonadota</taxon>
        <taxon>Gammaproteobacteria</taxon>
        <taxon>Oceanospirillales</taxon>
        <taxon>Endozoicomonadaceae</taxon>
        <taxon>Kistimonas</taxon>
    </lineage>
</organism>
<dbReference type="Proteomes" id="UP001500604">
    <property type="component" value="Unassembled WGS sequence"/>
</dbReference>
<accession>A0ABP8V7U6</accession>
<comment type="caution">
    <text evidence="2">The sequence shown here is derived from an EMBL/GenBank/DDBJ whole genome shotgun (WGS) entry which is preliminary data.</text>
</comment>
<protein>
    <submittedName>
        <fullName evidence="2">Uncharacterized protein</fullName>
    </submittedName>
</protein>
<feature type="coiled-coil region" evidence="1">
    <location>
        <begin position="56"/>
        <end position="104"/>
    </location>
</feature>
<keyword evidence="3" id="KW-1185">Reference proteome</keyword>
<proteinExistence type="predicted"/>
<name>A0ABP8V7U6_9GAMM</name>
<dbReference type="EMBL" id="BAABFL010000468">
    <property type="protein sequence ID" value="GAA4652044.1"/>
    <property type="molecule type" value="Genomic_DNA"/>
</dbReference>
<evidence type="ECO:0000313" key="2">
    <source>
        <dbReference type="EMBL" id="GAA4652044.1"/>
    </source>
</evidence>
<gene>
    <name evidence="2" type="ORF">GCM10023116_43280</name>
</gene>
<evidence type="ECO:0000313" key="3">
    <source>
        <dbReference type="Proteomes" id="UP001500604"/>
    </source>
</evidence>
<keyword evidence="1" id="KW-0175">Coiled coil</keyword>
<reference evidence="3" key="1">
    <citation type="journal article" date="2019" name="Int. J. Syst. Evol. Microbiol.">
        <title>The Global Catalogue of Microorganisms (GCM) 10K type strain sequencing project: providing services to taxonomists for standard genome sequencing and annotation.</title>
        <authorList>
            <consortium name="The Broad Institute Genomics Platform"/>
            <consortium name="The Broad Institute Genome Sequencing Center for Infectious Disease"/>
            <person name="Wu L."/>
            <person name="Ma J."/>
        </authorList>
    </citation>
    <scope>NUCLEOTIDE SEQUENCE [LARGE SCALE GENOMIC DNA]</scope>
    <source>
        <strain evidence="3">JCM 17805</strain>
    </source>
</reference>
<sequence>MTDIKLPELCVEIVGQVKSSNLAVYESTALEFIRSINTDLQTDDDFARAEQMVKFCDKAEKELDKAKTAAMERTADISALFATVDTLRDEMRAKRLELNRLVKARKDAIRAELINTATNALHTATIRANAEFSVYGVQLPAVAADFAGVVKGKRTVKSLELAIDTELNRAVSEVESLRAHIADNLKLITSQPPEFAALFPDLQMLTAMRPGELSELISERIAAHKKAEAERLEAERERIREEEKRKAEAEAARIREEERRKAEEWANAARLANDERIKASEEARRQEEMRALAAKTQHLPQAVQIEEYNGFFDDSPAIAPSFNDAPDFDDSPAPLRNGLTVWRRNREIGQDLPDGQYYSAAEVDRLLEQLRRAA</sequence>
<evidence type="ECO:0000256" key="1">
    <source>
        <dbReference type="SAM" id="Coils"/>
    </source>
</evidence>
<feature type="coiled-coil region" evidence="1">
    <location>
        <begin position="222"/>
        <end position="275"/>
    </location>
</feature>
<dbReference type="RefSeq" id="WP_345198535.1">
    <property type="nucleotide sequence ID" value="NZ_BAABFL010000468.1"/>
</dbReference>